<dbReference type="AlphaFoldDB" id="A0A6M3IPK8"/>
<dbReference type="EMBL" id="MT141350">
    <property type="protein sequence ID" value="QJA59007.1"/>
    <property type="molecule type" value="Genomic_DNA"/>
</dbReference>
<feature type="region of interest" description="Disordered" evidence="1">
    <location>
        <begin position="170"/>
        <end position="209"/>
    </location>
</feature>
<proteinExistence type="predicted"/>
<evidence type="ECO:0000256" key="1">
    <source>
        <dbReference type="SAM" id="MobiDB-lite"/>
    </source>
</evidence>
<feature type="compositionally biased region" description="Low complexity" evidence="1">
    <location>
        <begin position="170"/>
        <end position="181"/>
    </location>
</feature>
<feature type="compositionally biased region" description="Acidic residues" evidence="1">
    <location>
        <begin position="187"/>
        <end position="200"/>
    </location>
</feature>
<gene>
    <name evidence="2" type="ORF">MM415B01376_0020</name>
</gene>
<reference evidence="2" key="1">
    <citation type="submission" date="2020-03" db="EMBL/GenBank/DDBJ databases">
        <title>The deep terrestrial virosphere.</title>
        <authorList>
            <person name="Holmfeldt K."/>
            <person name="Nilsson E."/>
            <person name="Simone D."/>
            <person name="Lopez-Fernandez M."/>
            <person name="Wu X."/>
            <person name="de Brujin I."/>
            <person name="Lundin D."/>
            <person name="Andersson A."/>
            <person name="Bertilsson S."/>
            <person name="Dopson M."/>
        </authorList>
    </citation>
    <scope>NUCLEOTIDE SEQUENCE</scope>
    <source>
        <strain evidence="2">MM415B01376</strain>
    </source>
</reference>
<accession>A0A6M3IPK8</accession>
<protein>
    <submittedName>
        <fullName evidence="2">Putative neck protein</fullName>
    </submittedName>
</protein>
<name>A0A6M3IPK8_9ZZZZ</name>
<evidence type="ECO:0000313" key="2">
    <source>
        <dbReference type="EMBL" id="QJA59007.1"/>
    </source>
</evidence>
<organism evidence="2">
    <name type="scientific">viral metagenome</name>
    <dbReference type="NCBI Taxonomy" id="1070528"/>
    <lineage>
        <taxon>unclassified sequences</taxon>
        <taxon>metagenomes</taxon>
        <taxon>organismal metagenomes</taxon>
    </lineage>
</organism>
<sequence>MTSLKSQPKPKWQLYDLVNNPEHDLFDSFVVEFTDISGIKVNYYILNTDTIDMDTLYGEATNLSYGSAKVTKVIYEPTAEPTIYKSFGLVSDESIQFALIPKTTFSRDVSSSVEPKPGDIIQTLWNSRTYEVTDVGSEAHIFQLSKMIWELILKPYRYSEQSDSAKDLLQSSDSTLSDPLSAYGDNEFIEDQSDDIDTYSDTDTSIYGY</sequence>